<dbReference type="AlphaFoldDB" id="A0AAV6H3J6"/>
<dbReference type="InterPro" id="IPR041588">
    <property type="entry name" value="Integrase_H2C2"/>
</dbReference>
<organism evidence="4 5">
    <name type="scientific">Alosa alosa</name>
    <name type="common">allis shad</name>
    <dbReference type="NCBI Taxonomy" id="278164"/>
    <lineage>
        <taxon>Eukaryota</taxon>
        <taxon>Metazoa</taxon>
        <taxon>Chordata</taxon>
        <taxon>Craniata</taxon>
        <taxon>Vertebrata</taxon>
        <taxon>Euteleostomi</taxon>
        <taxon>Actinopterygii</taxon>
        <taxon>Neopterygii</taxon>
        <taxon>Teleostei</taxon>
        <taxon>Clupei</taxon>
        <taxon>Clupeiformes</taxon>
        <taxon>Clupeoidei</taxon>
        <taxon>Clupeidae</taxon>
        <taxon>Alosa</taxon>
    </lineage>
</organism>
<dbReference type="InterPro" id="IPR036397">
    <property type="entry name" value="RNaseH_sf"/>
</dbReference>
<dbReference type="GO" id="GO:0003676">
    <property type="term" value="F:nucleic acid binding"/>
    <property type="evidence" value="ECO:0007669"/>
    <property type="project" value="InterPro"/>
</dbReference>
<dbReference type="PANTHER" id="PTHR37984:SF5">
    <property type="entry name" value="PROTEIN NYNRIN-LIKE"/>
    <property type="match status" value="1"/>
</dbReference>
<dbReference type="SUPFAM" id="SSF53098">
    <property type="entry name" value="Ribonuclease H-like"/>
    <property type="match status" value="1"/>
</dbReference>
<evidence type="ECO:0000313" key="5">
    <source>
        <dbReference type="Proteomes" id="UP000823561"/>
    </source>
</evidence>
<dbReference type="InterPro" id="IPR050951">
    <property type="entry name" value="Retrovirus_Pol_polyprotein"/>
</dbReference>
<dbReference type="Pfam" id="PF00665">
    <property type="entry name" value="rve"/>
    <property type="match status" value="1"/>
</dbReference>
<evidence type="ECO:0000313" key="4">
    <source>
        <dbReference type="EMBL" id="KAG5280667.1"/>
    </source>
</evidence>
<gene>
    <name evidence="4" type="ORF">AALO_G00062660</name>
</gene>
<feature type="region of interest" description="Disordered" evidence="2">
    <location>
        <begin position="183"/>
        <end position="208"/>
    </location>
</feature>
<name>A0AAV6H3J6_9TELE</name>
<reference evidence="4" key="1">
    <citation type="submission" date="2020-10" db="EMBL/GenBank/DDBJ databases">
        <title>Chromosome-scale genome assembly of the Allis shad, Alosa alosa.</title>
        <authorList>
            <person name="Margot Z."/>
            <person name="Christophe K."/>
            <person name="Cabau C."/>
            <person name="Louis A."/>
            <person name="Berthelot C."/>
            <person name="Parey E."/>
            <person name="Roest Crollius H."/>
            <person name="Montfort J."/>
            <person name="Robinson-Rechavi M."/>
            <person name="Bucao C."/>
            <person name="Bouchez O."/>
            <person name="Gislard M."/>
            <person name="Lluch J."/>
            <person name="Milhes M."/>
            <person name="Lampietro C."/>
            <person name="Lopez Roques C."/>
            <person name="Donnadieu C."/>
            <person name="Braasch I."/>
            <person name="Desvignes T."/>
            <person name="Postlethwait J."/>
            <person name="Bobe J."/>
            <person name="Guiguen Y."/>
        </authorList>
    </citation>
    <scope>NUCLEOTIDE SEQUENCE</scope>
    <source>
        <strain evidence="4">M-15738</strain>
        <tissue evidence="4">Blood</tissue>
    </source>
</reference>
<dbReference type="Pfam" id="PF17921">
    <property type="entry name" value="Integrase_H2C2"/>
    <property type="match status" value="1"/>
</dbReference>
<proteinExistence type="predicted"/>
<dbReference type="FunFam" id="1.10.340.70:FF:000001">
    <property type="entry name" value="Retrovirus-related Pol polyprotein from transposon gypsy-like Protein"/>
    <property type="match status" value="1"/>
</dbReference>
<dbReference type="Gene3D" id="1.10.340.70">
    <property type="match status" value="1"/>
</dbReference>
<dbReference type="InterPro" id="IPR012337">
    <property type="entry name" value="RNaseH-like_sf"/>
</dbReference>
<protein>
    <recommendedName>
        <fullName evidence="1">Gypsy retrotransposon integrase-like protein 1</fullName>
    </recommendedName>
</protein>
<dbReference type="PANTHER" id="PTHR37984">
    <property type="entry name" value="PROTEIN CBG26694"/>
    <property type="match status" value="1"/>
</dbReference>
<comment type="caution">
    <text evidence="4">The sequence shown here is derived from an EMBL/GenBank/DDBJ whole genome shotgun (WGS) entry which is preliminary data.</text>
</comment>
<keyword evidence="5" id="KW-1185">Reference proteome</keyword>
<dbReference type="InterPro" id="IPR001584">
    <property type="entry name" value="Integrase_cat-core"/>
</dbReference>
<dbReference type="PROSITE" id="PS50994">
    <property type="entry name" value="INTEGRASE"/>
    <property type="match status" value="1"/>
</dbReference>
<dbReference type="EMBL" id="JADWDJ010000005">
    <property type="protein sequence ID" value="KAG5280667.1"/>
    <property type="molecule type" value="Genomic_DNA"/>
</dbReference>
<dbReference type="GO" id="GO:0015074">
    <property type="term" value="P:DNA integration"/>
    <property type="evidence" value="ECO:0007669"/>
    <property type="project" value="InterPro"/>
</dbReference>
<dbReference type="Proteomes" id="UP000823561">
    <property type="component" value="Chromosome 5"/>
</dbReference>
<evidence type="ECO:0000256" key="1">
    <source>
        <dbReference type="ARBA" id="ARBA00039658"/>
    </source>
</evidence>
<evidence type="ECO:0000256" key="2">
    <source>
        <dbReference type="SAM" id="MobiDB-lite"/>
    </source>
</evidence>
<evidence type="ECO:0000259" key="3">
    <source>
        <dbReference type="PROSITE" id="PS50994"/>
    </source>
</evidence>
<accession>A0AAV6H3J6</accession>
<dbReference type="Gene3D" id="3.30.420.10">
    <property type="entry name" value="Ribonuclease H-like superfamily/Ribonuclease H"/>
    <property type="match status" value="1"/>
</dbReference>
<feature type="domain" description="Integrase catalytic" evidence="3">
    <location>
        <begin position="74"/>
        <end position="208"/>
    </location>
</feature>
<sequence length="208" mass="23731">MYKCKFCARRAVKSKEDTRRLFIEFHDSPLGGHGGIVRTLKAMCSRFYWHGMSVDIEQWILECDKCQKVGKPLTSVQPLQCIKVSAVWELVGIDLTGQLPKTKAGHEYIMTVTDYFSKWVEAYPLRNKSAAEVGRHLCSMIYRHGCPKRILSDRGREFVNDLNTTLCNLLGIERSVTAAYHPQTNGLDEKTNDNIKRHKNKHSSSSIV</sequence>